<keyword evidence="2" id="KW-0436">Ligase</keyword>
<reference evidence="4 5" key="1">
    <citation type="submission" date="2024-05" db="EMBL/GenBank/DDBJ databases">
        <title>A draft genome resource for the thread blight pathogen Marasmius tenuissimus strain MS-2.</title>
        <authorList>
            <person name="Yulfo-Soto G.E."/>
            <person name="Baruah I.K."/>
            <person name="Amoako-Attah I."/>
            <person name="Bukari Y."/>
            <person name="Meinhardt L.W."/>
            <person name="Bailey B.A."/>
            <person name="Cohen S.P."/>
        </authorList>
    </citation>
    <scope>NUCLEOTIDE SEQUENCE [LARGE SCALE GENOMIC DNA]</scope>
    <source>
        <strain evidence="4 5">MS-2</strain>
    </source>
</reference>
<evidence type="ECO:0000313" key="4">
    <source>
        <dbReference type="EMBL" id="KAL0072408.1"/>
    </source>
</evidence>
<organism evidence="4 5">
    <name type="scientific">Marasmius tenuissimus</name>
    <dbReference type="NCBI Taxonomy" id="585030"/>
    <lineage>
        <taxon>Eukaryota</taxon>
        <taxon>Fungi</taxon>
        <taxon>Dikarya</taxon>
        <taxon>Basidiomycota</taxon>
        <taxon>Agaricomycotina</taxon>
        <taxon>Agaricomycetes</taxon>
        <taxon>Agaricomycetidae</taxon>
        <taxon>Agaricales</taxon>
        <taxon>Marasmiineae</taxon>
        <taxon>Marasmiaceae</taxon>
        <taxon>Marasmius</taxon>
    </lineage>
</organism>
<dbReference type="SUPFAM" id="SSF56801">
    <property type="entry name" value="Acetyl-CoA synthetase-like"/>
    <property type="match status" value="1"/>
</dbReference>
<comment type="similarity">
    <text evidence="1">Belongs to the ATP-dependent AMP-binding enzyme family.</text>
</comment>
<name>A0ABR3AHC7_9AGAR</name>
<dbReference type="Gene3D" id="3.30.300.30">
    <property type="match status" value="1"/>
</dbReference>
<dbReference type="InterPro" id="IPR025110">
    <property type="entry name" value="AMP-bd_C"/>
</dbReference>
<evidence type="ECO:0000256" key="2">
    <source>
        <dbReference type="ARBA" id="ARBA00022598"/>
    </source>
</evidence>
<protein>
    <recommendedName>
        <fullName evidence="3">AMP-binding enzyme C-terminal domain-containing protein</fullName>
    </recommendedName>
</protein>
<dbReference type="PANTHER" id="PTHR43201">
    <property type="entry name" value="ACYL-COA SYNTHETASE"/>
    <property type="match status" value="1"/>
</dbReference>
<evidence type="ECO:0000256" key="1">
    <source>
        <dbReference type="ARBA" id="ARBA00006432"/>
    </source>
</evidence>
<proteinExistence type="inferred from homology"/>
<evidence type="ECO:0000313" key="5">
    <source>
        <dbReference type="Proteomes" id="UP001437256"/>
    </source>
</evidence>
<dbReference type="InterPro" id="IPR042099">
    <property type="entry name" value="ANL_N_sf"/>
</dbReference>
<keyword evidence="5" id="KW-1185">Reference proteome</keyword>
<accession>A0ABR3AHC7</accession>
<comment type="caution">
    <text evidence="4">The sequence shown here is derived from an EMBL/GenBank/DDBJ whole genome shotgun (WGS) entry which is preliminary data.</text>
</comment>
<evidence type="ECO:0000259" key="3">
    <source>
        <dbReference type="Pfam" id="PF13193"/>
    </source>
</evidence>
<dbReference type="Proteomes" id="UP001437256">
    <property type="component" value="Unassembled WGS sequence"/>
</dbReference>
<feature type="domain" description="AMP-binding enzyme C-terminal" evidence="3">
    <location>
        <begin position="82"/>
        <end position="134"/>
    </location>
</feature>
<dbReference type="EMBL" id="JBBXMP010000001">
    <property type="protein sequence ID" value="KAL0072408.1"/>
    <property type="molecule type" value="Genomic_DNA"/>
</dbReference>
<dbReference type="Pfam" id="PF13193">
    <property type="entry name" value="AMP-binding_C"/>
    <property type="match status" value="1"/>
</dbReference>
<dbReference type="InterPro" id="IPR045851">
    <property type="entry name" value="AMP-bd_C_sf"/>
</dbReference>
<gene>
    <name evidence="4" type="ORF">AAF712_000171</name>
</gene>
<sequence length="135" mass="14762">MLVMSGNKVAPPGTVGEIWLRGPNVMKGYWRDPEATSKVLNSDGWLRTGDIGMMDDEGFLYVKDRIKDIIIRGGENIASIAVENALYMDSRVMEVAAVGVPDTRLGELVAALVSVKPPFRGKVTETSLIELARKK</sequence>
<dbReference type="Gene3D" id="3.40.50.12780">
    <property type="entry name" value="N-terminal domain of ligase-like"/>
    <property type="match status" value="1"/>
</dbReference>
<dbReference type="PANTHER" id="PTHR43201:SF5">
    <property type="entry name" value="MEDIUM-CHAIN ACYL-COA LIGASE ACSF2, MITOCHONDRIAL"/>
    <property type="match status" value="1"/>
</dbReference>